<dbReference type="PANTHER" id="PTHR42973">
    <property type="entry name" value="BINDING OXIDOREDUCTASE, PUTATIVE (AFU_ORTHOLOGUE AFUA_1G17690)-RELATED"/>
    <property type="match status" value="1"/>
</dbReference>
<dbReference type="Gene3D" id="3.30.465.10">
    <property type="match status" value="1"/>
</dbReference>
<comment type="cofactor">
    <cofactor evidence="1">
        <name>FAD</name>
        <dbReference type="ChEBI" id="CHEBI:57692"/>
    </cofactor>
</comment>
<dbReference type="InterPro" id="IPR016169">
    <property type="entry name" value="FAD-bd_PCMH_sub2"/>
</dbReference>
<dbReference type="Proteomes" id="UP001498398">
    <property type="component" value="Unassembled WGS sequence"/>
</dbReference>
<evidence type="ECO:0000256" key="3">
    <source>
        <dbReference type="ARBA" id="ARBA00022630"/>
    </source>
</evidence>
<evidence type="ECO:0000256" key="2">
    <source>
        <dbReference type="ARBA" id="ARBA00005466"/>
    </source>
</evidence>
<accession>A0ABR1K5R3</accession>
<gene>
    <name evidence="7" type="ORF">VKT23_000056</name>
</gene>
<evidence type="ECO:0000259" key="6">
    <source>
        <dbReference type="PROSITE" id="PS51387"/>
    </source>
</evidence>
<dbReference type="InterPro" id="IPR006094">
    <property type="entry name" value="Oxid_FAD_bind_N"/>
</dbReference>
<sequence>MGSVHNLSVVPRGGGHSYIASSLGGKSGSLVVDMSHFKDIQIDNSGSNNTIVGSGNRLGDVARILSQNGRALPHGTCPYVGIAGHTALGGFGFTSRLWGLALDPLVAINAVLANGTIIRATESSHSDLFWAMRGAAPSFGITTSLEFKTFPIPTHASVFSYVWHLSYHKASNALLEFQTYALSHSNGPPSHLGAEIVLGKGTNKGSVYFELTGAWYGSVKDNQGNDIIDSILAPFLSKFPRPAQRTRSGDGTYIGSVRELGGGASLVTAAAPDIHDTFYAKSMMIPEDQPLSGQASLEFMARLARDGFDSATNWFVQVELWGGSRSKINAVPANSTAFARRNTLFTLQLYASAQDSRPPFPNDGFTFVDGLVTALTSNMPTNWNYGAYTDYVEDRLGNWEALYYGSHYARLQAIKRQVDPKNIFEFPTSIEI</sequence>
<evidence type="ECO:0000313" key="7">
    <source>
        <dbReference type="EMBL" id="KAK7471949.1"/>
    </source>
</evidence>
<dbReference type="PROSITE" id="PS51387">
    <property type="entry name" value="FAD_PCMH"/>
    <property type="match status" value="1"/>
</dbReference>
<evidence type="ECO:0000256" key="5">
    <source>
        <dbReference type="ARBA" id="ARBA00023002"/>
    </source>
</evidence>
<comment type="similarity">
    <text evidence="2">Belongs to the oxygen-dependent FAD-linked oxidoreductase family.</text>
</comment>
<keyword evidence="5" id="KW-0560">Oxidoreductase</keyword>
<dbReference type="InterPro" id="IPR016166">
    <property type="entry name" value="FAD-bd_PCMH"/>
</dbReference>
<proteinExistence type="inferred from homology"/>
<organism evidence="7 8">
    <name type="scientific">Marasmiellus scandens</name>
    <dbReference type="NCBI Taxonomy" id="2682957"/>
    <lineage>
        <taxon>Eukaryota</taxon>
        <taxon>Fungi</taxon>
        <taxon>Dikarya</taxon>
        <taxon>Basidiomycota</taxon>
        <taxon>Agaricomycotina</taxon>
        <taxon>Agaricomycetes</taxon>
        <taxon>Agaricomycetidae</taxon>
        <taxon>Agaricales</taxon>
        <taxon>Marasmiineae</taxon>
        <taxon>Omphalotaceae</taxon>
        <taxon>Marasmiellus</taxon>
    </lineage>
</organism>
<protein>
    <recommendedName>
        <fullName evidence="6">FAD-binding PCMH-type domain-containing protein</fullName>
    </recommendedName>
</protein>
<reference evidence="7 8" key="1">
    <citation type="submission" date="2024-01" db="EMBL/GenBank/DDBJ databases">
        <title>A draft genome for the cacao thread blight pathogen Marasmiellus scandens.</title>
        <authorList>
            <person name="Baruah I.K."/>
            <person name="Leung J."/>
            <person name="Bukari Y."/>
            <person name="Amoako-Attah I."/>
            <person name="Meinhardt L.W."/>
            <person name="Bailey B.A."/>
            <person name="Cohen S.P."/>
        </authorList>
    </citation>
    <scope>NUCLEOTIDE SEQUENCE [LARGE SCALE GENOMIC DNA]</scope>
    <source>
        <strain evidence="7 8">GH-19</strain>
    </source>
</reference>
<dbReference type="Gene3D" id="3.40.462.20">
    <property type="match status" value="1"/>
</dbReference>
<dbReference type="Pfam" id="PF01565">
    <property type="entry name" value="FAD_binding_4"/>
    <property type="match status" value="1"/>
</dbReference>
<dbReference type="SUPFAM" id="SSF56176">
    <property type="entry name" value="FAD-binding/transporter-associated domain-like"/>
    <property type="match status" value="1"/>
</dbReference>
<dbReference type="InterPro" id="IPR036318">
    <property type="entry name" value="FAD-bd_PCMH-like_sf"/>
</dbReference>
<dbReference type="EMBL" id="JBANRG010000001">
    <property type="protein sequence ID" value="KAK7471949.1"/>
    <property type="molecule type" value="Genomic_DNA"/>
</dbReference>
<evidence type="ECO:0000313" key="8">
    <source>
        <dbReference type="Proteomes" id="UP001498398"/>
    </source>
</evidence>
<name>A0ABR1K5R3_9AGAR</name>
<evidence type="ECO:0000256" key="1">
    <source>
        <dbReference type="ARBA" id="ARBA00001974"/>
    </source>
</evidence>
<comment type="caution">
    <text evidence="7">The sequence shown here is derived from an EMBL/GenBank/DDBJ whole genome shotgun (WGS) entry which is preliminary data.</text>
</comment>
<evidence type="ECO:0000256" key="4">
    <source>
        <dbReference type="ARBA" id="ARBA00022827"/>
    </source>
</evidence>
<keyword evidence="8" id="KW-1185">Reference proteome</keyword>
<keyword evidence="3" id="KW-0285">Flavoprotein</keyword>
<dbReference type="Pfam" id="PF08031">
    <property type="entry name" value="BBE"/>
    <property type="match status" value="1"/>
</dbReference>
<feature type="domain" description="FAD-binding PCMH-type" evidence="6">
    <location>
        <begin position="1"/>
        <end position="152"/>
    </location>
</feature>
<keyword evidence="4" id="KW-0274">FAD</keyword>
<dbReference type="InterPro" id="IPR050416">
    <property type="entry name" value="FAD-linked_Oxidoreductase"/>
</dbReference>
<dbReference type="PANTHER" id="PTHR42973:SF39">
    <property type="entry name" value="FAD-BINDING PCMH-TYPE DOMAIN-CONTAINING PROTEIN"/>
    <property type="match status" value="1"/>
</dbReference>
<dbReference type="InterPro" id="IPR012951">
    <property type="entry name" value="BBE"/>
</dbReference>